<dbReference type="Proteomes" id="UP000292702">
    <property type="component" value="Unassembled WGS sequence"/>
</dbReference>
<evidence type="ECO:0000256" key="4">
    <source>
        <dbReference type="ARBA" id="ARBA00022723"/>
    </source>
</evidence>
<feature type="binding site" evidence="10">
    <location>
        <position position="14"/>
    </location>
    <ligand>
        <name>Ca(2+)</name>
        <dbReference type="ChEBI" id="CHEBI:29108"/>
        <label>1</label>
    </ligand>
</feature>
<dbReference type="InterPro" id="IPR019793">
    <property type="entry name" value="Peroxidases_heam-ligand_BS"/>
</dbReference>
<dbReference type="PROSITE" id="PS00435">
    <property type="entry name" value="PEROXIDASE_1"/>
    <property type="match status" value="1"/>
</dbReference>
<keyword evidence="4 10" id="KW-0479">Metal-binding</keyword>
<feature type="disulfide bond" evidence="11">
    <location>
        <begin position="191"/>
        <end position="257"/>
    </location>
</feature>
<dbReference type="Gene3D" id="1.10.520.10">
    <property type="match status" value="1"/>
</dbReference>
<dbReference type="GO" id="GO:0004601">
    <property type="term" value="F:peroxidase activity"/>
    <property type="evidence" value="ECO:0007669"/>
    <property type="project" value="UniProtKB-KW"/>
</dbReference>
<keyword evidence="7 10" id="KW-0408">Iron</keyword>
<keyword evidence="6 12" id="KW-0560">Oxidoreductase</keyword>
<dbReference type="InterPro" id="IPR010255">
    <property type="entry name" value="Haem_peroxidase_sf"/>
</dbReference>
<evidence type="ECO:0000256" key="7">
    <source>
        <dbReference type="ARBA" id="ARBA00023004"/>
    </source>
</evidence>
<accession>A0A4R0RUL1</accession>
<dbReference type="GO" id="GO:0034599">
    <property type="term" value="P:cellular response to oxidative stress"/>
    <property type="evidence" value="ECO:0007669"/>
    <property type="project" value="InterPro"/>
</dbReference>
<evidence type="ECO:0000256" key="12">
    <source>
        <dbReference type="RuleBase" id="RU363051"/>
    </source>
</evidence>
<dbReference type="GO" id="GO:0042744">
    <property type="term" value="P:hydrogen peroxide catabolic process"/>
    <property type="evidence" value="ECO:0007669"/>
    <property type="project" value="TreeGrafter"/>
</dbReference>
<keyword evidence="8 11" id="KW-1015">Disulfide bond</keyword>
<dbReference type="EC" id="1.11.1.-" evidence="12"/>
<dbReference type="InterPro" id="IPR044831">
    <property type="entry name" value="Ccp1-like"/>
</dbReference>
<dbReference type="GO" id="GO:0020037">
    <property type="term" value="F:heme binding"/>
    <property type="evidence" value="ECO:0007669"/>
    <property type="project" value="UniProtKB-UniRule"/>
</dbReference>
<organism evidence="14 15">
    <name type="scientific">Steccherinum ochraceum</name>
    <dbReference type="NCBI Taxonomy" id="92696"/>
    <lineage>
        <taxon>Eukaryota</taxon>
        <taxon>Fungi</taxon>
        <taxon>Dikarya</taxon>
        <taxon>Basidiomycota</taxon>
        <taxon>Agaricomycotina</taxon>
        <taxon>Agaricomycetes</taxon>
        <taxon>Polyporales</taxon>
        <taxon>Steccherinaceae</taxon>
        <taxon>Steccherinum</taxon>
    </lineage>
</organism>
<evidence type="ECO:0000256" key="8">
    <source>
        <dbReference type="ARBA" id="ARBA00023157"/>
    </source>
</evidence>
<evidence type="ECO:0000313" key="14">
    <source>
        <dbReference type="EMBL" id="TCD66354.1"/>
    </source>
</evidence>
<reference evidence="14 15" key="1">
    <citation type="submission" date="2018-11" db="EMBL/GenBank/DDBJ databases">
        <title>Genome assembly of Steccherinum ochraceum LE-BIN_3174, the white-rot fungus of the Steccherinaceae family (The Residual Polyporoid clade, Polyporales, Basidiomycota).</title>
        <authorList>
            <person name="Fedorova T.V."/>
            <person name="Glazunova O.A."/>
            <person name="Landesman E.O."/>
            <person name="Moiseenko K.V."/>
            <person name="Psurtseva N.V."/>
            <person name="Savinova O.S."/>
            <person name="Shakhova N.V."/>
            <person name="Tyazhelova T.V."/>
            <person name="Vasina D.V."/>
        </authorList>
    </citation>
    <scope>NUCLEOTIDE SEQUENCE [LARGE SCALE GENOMIC DNA]</scope>
    <source>
        <strain evidence="14 15">LE-BIN_3174</strain>
    </source>
</reference>
<comment type="cofactor">
    <cofactor evidence="10 12">
        <name>Ca(2+)</name>
        <dbReference type="ChEBI" id="CHEBI:29108"/>
    </cofactor>
    <text evidence="10 12">Binds 2 calcium ions per subunit.</text>
</comment>
<comment type="caution">
    <text evidence="14">The sequence shown here is derived from an EMBL/GenBank/DDBJ whole genome shotgun (WGS) entry which is preliminary data.</text>
</comment>
<keyword evidence="15" id="KW-1185">Reference proteome</keyword>
<dbReference type="PRINTS" id="PR00458">
    <property type="entry name" value="PEROXIDASE"/>
</dbReference>
<evidence type="ECO:0000256" key="6">
    <source>
        <dbReference type="ARBA" id="ARBA00023002"/>
    </source>
</evidence>
<dbReference type="SUPFAM" id="SSF48113">
    <property type="entry name" value="Heme-dependent peroxidases"/>
    <property type="match status" value="1"/>
</dbReference>
<keyword evidence="10 12" id="KW-0106">Calcium</keyword>
<dbReference type="OrthoDB" id="2113341at2759"/>
<dbReference type="GO" id="GO:0046872">
    <property type="term" value="F:metal ion binding"/>
    <property type="evidence" value="ECO:0007669"/>
    <property type="project" value="UniProtKB-UniRule"/>
</dbReference>
<keyword evidence="3 10" id="KW-0349">Heme</keyword>
<comment type="similarity">
    <text evidence="1 12">Belongs to the peroxidase family. Ligninase subfamily.</text>
</comment>
<evidence type="ECO:0000256" key="5">
    <source>
        <dbReference type="ARBA" id="ARBA00022729"/>
    </source>
</evidence>
<dbReference type="Pfam" id="PF00141">
    <property type="entry name" value="peroxidase"/>
    <property type="match status" value="1"/>
</dbReference>
<evidence type="ECO:0000256" key="2">
    <source>
        <dbReference type="ARBA" id="ARBA00022559"/>
    </source>
</evidence>
<feature type="binding site" evidence="10">
    <location>
        <position position="119"/>
    </location>
    <ligand>
        <name>Ca(2+)</name>
        <dbReference type="ChEBI" id="CHEBI:29108"/>
        <label>2</label>
    </ligand>
</feature>
<feature type="domain" description="Plant heme peroxidase family profile" evidence="13">
    <location>
        <begin position="35"/>
        <end position="231"/>
    </location>
</feature>
<dbReference type="EMBL" id="RWJN01000138">
    <property type="protein sequence ID" value="TCD66354.1"/>
    <property type="molecule type" value="Genomic_DNA"/>
</dbReference>
<dbReference type="InterPro" id="IPR002016">
    <property type="entry name" value="Haem_peroxidase"/>
</dbReference>
<feature type="binding site" evidence="10">
    <location>
        <position position="138"/>
    </location>
    <ligand>
        <name>Ca(2+)</name>
        <dbReference type="ChEBI" id="CHEBI:29108"/>
        <label>2</label>
    </ligand>
</feature>
<sequence length="284" mass="30801">MQAGKFGGGGADGSMMAHAIELEYRNIGLDEIIHEQRPFALKHRVSFGDFIQFAGAVGLANCQGAPRLQFLAGRANHSQPAPNEGLIPAPFHTADQIFIRMQDAGFSVDETVALMAAHSVAAQHQLDPSINNEPLDSTPEEFDAQFFLETSLKGTRYPGNVSALAEDKSPLLGEFRIQSDTLLARDDRSACEWQSFITNHNAMNHKFYNAMAKLSVLGQDPSTLVDCSEVIPVPQPARRQKAVLPPGKTMDDVDATCATKHLPALATSPGRKTSILPAPSRRSR</sequence>
<keyword evidence="5" id="KW-0732">Signal</keyword>
<evidence type="ECO:0000256" key="10">
    <source>
        <dbReference type="PIRSR" id="PIRSR601621-2"/>
    </source>
</evidence>
<feature type="binding site" evidence="10">
    <location>
        <position position="143"/>
    </location>
    <ligand>
        <name>Ca(2+)</name>
        <dbReference type="ChEBI" id="CHEBI:29108"/>
        <label>2</label>
    </ligand>
</feature>
<evidence type="ECO:0000256" key="3">
    <source>
        <dbReference type="ARBA" id="ARBA00022617"/>
    </source>
</evidence>
<dbReference type="STRING" id="92696.A0A4R0RUL1"/>
<protein>
    <recommendedName>
        <fullName evidence="12">Peroxidase</fullName>
        <ecNumber evidence="12">1.11.1.-</ecNumber>
    </recommendedName>
</protein>
<dbReference type="PROSITE" id="PS50873">
    <property type="entry name" value="PEROXIDASE_4"/>
    <property type="match status" value="1"/>
</dbReference>
<gene>
    <name evidence="14" type="ORF">EIP91_001458</name>
</gene>
<feature type="binding site" description="axial binding residue" evidence="10">
    <location>
        <position position="118"/>
    </location>
    <ligand>
        <name>heme b</name>
        <dbReference type="ChEBI" id="CHEBI:60344"/>
    </ligand>
    <ligandPart>
        <name>Fe</name>
        <dbReference type="ChEBI" id="CHEBI:18248"/>
    </ligandPart>
</feature>
<keyword evidence="2 12" id="KW-0575">Peroxidase</keyword>
<dbReference type="Gene3D" id="1.10.420.10">
    <property type="entry name" value="Peroxidase, domain 2"/>
    <property type="match status" value="1"/>
</dbReference>
<evidence type="ECO:0000256" key="1">
    <source>
        <dbReference type="ARBA" id="ARBA00006089"/>
    </source>
</evidence>
<dbReference type="InterPro" id="IPR024589">
    <property type="entry name" value="Ligninase_C"/>
</dbReference>
<evidence type="ECO:0000259" key="13">
    <source>
        <dbReference type="PROSITE" id="PS50873"/>
    </source>
</evidence>
<dbReference type="PANTHER" id="PTHR31356">
    <property type="entry name" value="THYLAKOID LUMENAL 29 KDA PROTEIN, CHLOROPLASTIC-RELATED"/>
    <property type="match status" value="1"/>
</dbReference>
<dbReference type="AlphaFoldDB" id="A0A4R0RUL1"/>
<evidence type="ECO:0000256" key="11">
    <source>
        <dbReference type="PIRSR" id="PIRSR601621-4"/>
    </source>
</evidence>
<dbReference type="GO" id="GO:0000302">
    <property type="term" value="P:response to reactive oxygen species"/>
    <property type="evidence" value="ECO:0007669"/>
    <property type="project" value="TreeGrafter"/>
</dbReference>
<name>A0A4R0RUL1_9APHY</name>
<keyword evidence="9" id="KW-0325">Glycoprotein</keyword>
<evidence type="ECO:0000256" key="9">
    <source>
        <dbReference type="ARBA" id="ARBA00023180"/>
    </source>
</evidence>
<feature type="binding site" evidence="10">
    <location>
        <position position="12"/>
    </location>
    <ligand>
        <name>Ca(2+)</name>
        <dbReference type="ChEBI" id="CHEBI:29108"/>
        <label>1</label>
    </ligand>
</feature>
<feature type="binding site" evidence="10">
    <location>
        <position position="10"/>
    </location>
    <ligand>
        <name>Ca(2+)</name>
        <dbReference type="ChEBI" id="CHEBI:29108"/>
        <label>1</label>
    </ligand>
</feature>
<dbReference type="InterPro" id="IPR001621">
    <property type="entry name" value="Ligninase"/>
</dbReference>
<dbReference type="PANTHER" id="PTHR31356:SF66">
    <property type="entry name" value="CATALASE-PEROXIDASE"/>
    <property type="match status" value="1"/>
</dbReference>
<comment type="cofactor">
    <cofactor evidence="10">
        <name>heme b</name>
        <dbReference type="ChEBI" id="CHEBI:60344"/>
    </cofactor>
    <text evidence="10">Binds 1 heme b (iron(II)-protoporphyrin IX) group per subunit.</text>
</comment>
<evidence type="ECO:0000313" key="15">
    <source>
        <dbReference type="Proteomes" id="UP000292702"/>
    </source>
</evidence>
<dbReference type="Pfam" id="PF11895">
    <property type="entry name" value="Peroxidase_ext"/>
    <property type="match status" value="1"/>
</dbReference>
<dbReference type="PRINTS" id="PR00462">
    <property type="entry name" value="LIGNINASE"/>
</dbReference>
<proteinExistence type="inferred from homology"/>
<feature type="binding site" evidence="10">
    <location>
        <position position="136"/>
    </location>
    <ligand>
        <name>Ca(2+)</name>
        <dbReference type="ChEBI" id="CHEBI:29108"/>
        <label>2</label>
    </ligand>
</feature>